<dbReference type="SUPFAM" id="SSF63380">
    <property type="entry name" value="Riboflavin synthase domain-like"/>
    <property type="match status" value="1"/>
</dbReference>
<dbReference type="PANTHER" id="PTHR42815:SF2">
    <property type="entry name" value="FAD-BINDING, PUTATIVE (AFU_ORTHOLOGUE AFUA_6G07600)-RELATED"/>
    <property type="match status" value="1"/>
</dbReference>
<dbReference type="InterPro" id="IPR039261">
    <property type="entry name" value="FNR_nucleotide-bd"/>
</dbReference>
<evidence type="ECO:0000259" key="1">
    <source>
        <dbReference type="PROSITE" id="PS51384"/>
    </source>
</evidence>
<dbReference type="PANTHER" id="PTHR42815">
    <property type="entry name" value="FAD-BINDING, PUTATIVE (AFU_ORTHOLOGUE AFUA_6G07600)-RELATED"/>
    <property type="match status" value="1"/>
</dbReference>
<dbReference type="Gene3D" id="2.30.110.10">
    <property type="entry name" value="Electron Transport, Fmn-binding Protein, Chain A"/>
    <property type="match status" value="1"/>
</dbReference>
<dbReference type="PRINTS" id="PR00409">
    <property type="entry name" value="PHDIOXRDTASE"/>
</dbReference>
<reference evidence="2 3" key="1">
    <citation type="submission" date="2022-04" db="EMBL/GenBank/DDBJ databases">
        <title>Roseobacter sp. WL0113 is a bacterium isolated from neritic sediment.</title>
        <authorList>
            <person name="Wang L."/>
            <person name="He W."/>
            <person name="Zhang D.-F."/>
        </authorList>
    </citation>
    <scope>NUCLEOTIDE SEQUENCE [LARGE SCALE GENOMIC DNA]</scope>
    <source>
        <strain evidence="2 3">WL0113</strain>
    </source>
</reference>
<feature type="domain" description="FAD-binding FR-type" evidence="1">
    <location>
        <begin position="300"/>
        <end position="405"/>
    </location>
</feature>
<dbReference type="InterPro" id="IPR017938">
    <property type="entry name" value="Riboflavin_synthase-like_b-brl"/>
</dbReference>
<organism evidence="2 3">
    <name type="scientific">Roseobacter sinensis</name>
    <dbReference type="NCBI Taxonomy" id="2931391"/>
    <lineage>
        <taxon>Bacteria</taxon>
        <taxon>Pseudomonadati</taxon>
        <taxon>Pseudomonadota</taxon>
        <taxon>Alphaproteobacteria</taxon>
        <taxon>Rhodobacterales</taxon>
        <taxon>Roseobacteraceae</taxon>
        <taxon>Roseobacter</taxon>
    </lineage>
</organism>
<accession>A0ABT3BEP2</accession>
<name>A0ABT3BEP2_9RHOB</name>
<dbReference type="InterPro" id="IPR017927">
    <property type="entry name" value="FAD-bd_FR_type"/>
</dbReference>
<protein>
    <submittedName>
        <fullName evidence="2">Pyridoxamine 5'-phosphate oxidase family protein</fullName>
    </submittedName>
</protein>
<dbReference type="InterPro" id="IPR008333">
    <property type="entry name" value="Cbr1-like_FAD-bd_dom"/>
</dbReference>
<proteinExistence type="predicted"/>
<evidence type="ECO:0000313" key="2">
    <source>
        <dbReference type="EMBL" id="MCV3271839.1"/>
    </source>
</evidence>
<dbReference type="Pfam" id="PF00970">
    <property type="entry name" value="FAD_binding_6"/>
    <property type="match status" value="1"/>
</dbReference>
<dbReference type="Gene3D" id="2.40.30.10">
    <property type="entry name" value="Translation factors"/>
    <property type="match status" value="1"/>
</dbReference>
<gene>
    <name evidence="2" type="ORF">MUB52_10395</name>
</gene>
<dbReference type="InterPro" id="IPR001433">
    <property type="entry name" value="OxRdtase_FAD/NAD-bd"/>
</dbReference>
<dbReference type="CDD" id="cd06184">
    <property type="entry name" value="flavohem_like_fad_nad_binding"/>
    <property type="match status" value="1"/>
</dbReference>
<dbReference type="PROSITE" id="PS51384">
    <property type="entry name" value="FAD_FR"/>
    <property type="match status" value="1"/>
</dbReference>
<dbReference type="SUPFAM" id="SSF50475">
    <property type="entry name" value="FMN-binding split barrel"/>
    <property type="match status" value="1"/>
</dbReference>
<dbReference type="Proteomes" id="UP001208690">
    <property type="component" value="Unassembled WGS sequence"/>
</dbReference>
<comment type="caution">
    <text evidence="2">The sequence shown here is derived from an EMBL/GenBank/DDBJ whole genome shotgun (WGS) entry which is preliminary data.</text>
</comment>
<dbReference type="SUPFAM" id="SSF52343">
    <property type="entry name" value="Ferredoxin reductase-like, C-terminal NADP-linked domain"/>
    <property type="match status" value="1"/>
</dbReference>
<sequence length="543" mass="58490">MRDAADPFHAGELRAQALAGKTDVPEWAAGFIRPFMPDQHRDFFSQLPFLVLAGADDAGRHWVTLLDGPDGFVRSPDDTTLAIASTFDAQDPLAAALGAGTDVGVLGIELATRRRNRMSGRLRRSGAGFVIDVRQSFGNCPQYIHEREWRRVPTHDAPDALRSTALTADQTARIRAADTLFIGTGQMSRDDHASNGFDASHRGGAPGFVSVVDATHLRIPDYAGNNFFNTIGNLLENPAIGLAFVDFETGGLLQLSGTAKIDWDATDSHDPGALRMIDVTIDAVVDRPAALSLRWSADTSDLQDLVVAKKVDEAQDITSFHLVAADGGALEPFEAGQHLPIELEIPGQPGRTRRSYSLSGAPDSGTYRLSIKREGQGLASRYLHDSVQVGDRIRARRASGEFVVPCSNCPLVLVSAGVGLTPMVSMLHAAVSERADRSVWYVHGARSGAHHALKSEVDALVARRPNLVAHTLYSRPEETDRPGIDFHETGRVTAKTLLNLTPGDDAHYMLCGPAKFIADIRDGLEAAGVPAQHIHFETFGPTG</sequence>
<dbReference type="InterPro" id="IPR012349">
    <property type="entry name" value="Split_barrel_FMN-bd"/>
</dbReference>
<dbReference type="Pfam" id="PF00175">
    <property type="entry name" value="NAD_binding_1"/>
    <property type="match status" value="1"/>
</dbReference>
<dbReference type="Gene3D" id="3.40.50.80">
    <property type="entry name" value="Nucleotide-binding domain of ferredoxin-NADP reductase (FNR) module"/>
    <property type="match status" value="1"/>
</dbReference>
<keyword evidence="3" id="KW-1185">Reference proteome</keyword>
<dbReference type="EMBL" id="JALIEB010000005">
    <property type="protein sequence ID" value="MCV3271839.1"/>
    <property type="molecule type" value="Genomic_DNA"/>
</dbReference>
<dbReference type="RefSeq" id="WP_263844155.1">
    <property type="nucleotide sequence ID" value="NZ_JALIEB010000005.1"/>
</dbReference>
<evidence type="ECO:0000313" key="3">
    <source>
        <dbReference type="Proteomes" id="UP001208690"/>
    </source>
</evidence>